<reference evidence="2 3" key="1">
    <citation type="submission" date="2018-10" db="EMBL/GenBank/DDBJ databases">
        <title>Isolation from soil.</title>
        <authorList>
            <person name="Hu J."/>
        </authorList>
    </citation>
    <scope>NUCLEOTIDE SEQUENCE [LARGE SCALE GENOMIC DNA]</scope>
    <source>
        <strain evidence="2 3">NEAU-Ht49</strain>
    </source>
</reference>
<evidence type="ECO:0000313" key="2">
    <source>
        <dbReference type="EMBL" id="RMI43807.1"/>
    </source>
</evidence>
<gene>
    <name evidence="2" type="ORF">EBO15_15175</name>
</gene>
<proteinExistence type="predicted"/>
<dbReference type="OrthoDB" id="3404294at2"/>
<dbReference type="PROSITE" id="PS51462">
    <property type="entry name" value="NUDIX"/>
    <property type="match status" value="1"/>
</dbReference>
<dbReference type="Proteomes" id="UP000282674">
    <property type="component" value="Unassembled WGS sequence"/>
</dbReference>
<organism evidence="2 3">
    <name type="scientific">Actinomadura harenae</name>
    <dbReference type="NCBI Taxonomy" id="2483351"/>
    <lineage>
        <taxon>Bacteria</taxon>
        <taxon>Bacillati</taxon>
        <taxon>Actinomycetota</taxon>
        <taxon>Actinomycetes</taxon>
        <taxon>Streptosporangiales</taxon>
        <taxon>Thermomonosporaceae</taxon>
        <taxon>Actinomadura</taxon>
    </lineage>
</organism>
<comment type="caution">
    <text evidence="2">The sequence shown here is derived from an EMBL/GenBank/DDBJ whole genome shotgun (WGS) entry which is preliminary data.</text>
</comment>
<dbReference type="RefSeq" id="WP_122195030.1">
    <property type="nucleotide sequence ID" value="NZ_JBHSKC010000018.1"/>
</dbReference>
<evidence type="ECO:0000259" key="1">
    <source>
        <dbReference type="PROSITE" id="PS51462"/>
    </source>
</evidence>
<sequence>MGDGDGDGWTRCEQGHKHWGRYGASGLLPYHRDQDGVIHVLLQKRGAWGLGGGKWGMFGGANHSHEDPITGAIRETGEESSFDASDADLVGTRTEDHGGWAFTSVVASVPEMVTVRGISFETRRAAWVPVDDVGSLKLFAPFAGTWPILREALFEVVLIVDAANVVGARAEHGWWRDRAGANARLRDDLAVLAEGVTDLPSVPVPYDTVYPIIVQVVEGAARSVSSSDWVEVSPASGSGDDHIVELVAGVGPGEKALVITADRELKTRVAAAGGAVAGPRWLLSRLGRPD</sequence>
<feature type="domain" description="Nudix hydrolase" evidence="1">
    <location>
        <begin position="20"/>
        <end position="154"/>
    </location>
</feature>
<keyword evidence="3" id="KW-1185">Reference proteome</keyword>
<dbReference type="EMBL" id="RFFG01000023">
    <property type="protein sequence ID" value="RMI43807.1"/>
    <property type="molecule type" value="Genomic_DNA"/>
</dbReference>
<dbReference type="SUPFAM" id="SSF55811">
    <property type="entry name" value="Nudix"/>
    <property type="match status" value="1"/>
</dbReference>
<dbReference type="InterPro" id="IPR000086">
    <property type="entry name" value="NUDIX_hydrolase_dom"/>
</dbReference>
<evidence type="ECO:0000313" key="3">
    <source>
        <dbReference type="Proteomes" id="UP000282674"/>
    </source>
</evidence>
<name>A0A3M2M2D9_9ACTN</name>
<protein>
    <submittedName>
        <fullName evidence="2">NUDIX domain-containing protein</fullName>
    </submittedName>
</protein>
<dbReference type="InterPro" id="IPR015797">
    <property type="entry name" value="NUDIX_hydrolase-like_dom_sf"/>
</dbReference>
<dbReference type="Gene3D" id="3.90.79.10">
    <property type="entry name" value="Nucleoside Triphosphate Pyrophosphohydrolase"/>
    <property type="match status" value="1"/>
</dbReference>
<accession>A0A3M2M2D9</accession>
<dbReference type="AlphaFoldDB" id="A0A3M2M2D9"/>
<dbReference type="Pfam" id="PF00293">
    <property type="entry name" value="NUDIX"/>
    <property type="match status" value="1"/>
</dbReference>